<dbReference type="InterPro" id="IPR041380">
    <property type="entry name" value="Acetyltransf_17"/>
</dbReference>
<keyword evidence="3" id="KW-1185">Reference proteome</keyword>
<dbReference type="Gene3D" id="3.40.630.30">
    <property type="match status" value="2"/>
</dbReference>
<sequence>MKNIQTLTEANYEEIFSLSQFAFQYELSEEDLEKKKVEAHRHTIWGWMEEAQIAAKLHLIPLPCYIHGKPFEMGGISGVATWPEYRRRGMVKHLLYHALKQMKQNGQALSFLHPFSFAFYRKYGWEHTFTNQQYSIPVERLKNKWDAKGYVRRIQPDIELLHGVYTEYAKSFNGMLVRDEKWWEQRVLKDKSLQIAVAYDTDDHPEGYLLYKVKENVLTVKEMVYHNLNARKLLLDFMGNHDSMANTVSLTVPEGDNLALLLDDPTFEQKLQPYFMARIVDVRAFLKEYPFQGEANLSITVEDSFFPENSGTYSLQHSGERLDDHKASIYCSIQVLTGMLLGYKRPKDYEQAGLLNGDGQAIDQLEDLIPRQHTFFADFF</sequence>
<dbReference type="SUPFAM" id="SSF55729">
    <property type="entry name" value="Acyl-CoA N-acyltransferases (Nat)"/>
    <property type="match status" value="1"/>
</dbReference>
<accession>A0ABS4IIV7</accession>
<feature type="domain" description="N-acetyltransferase" evidence="1">
    <location>
        <begin position="2"/>
        <end position="145"/>
    </location>
</feature>
<dbReference type="InterPro" id="IPR051554">
    <property type="entry name" value="Acetyltransferase_Eis"/>
</dbReference>
<evidence type="ECO:0000313" key="3">
    <source>
        <dbReference type="Proteomes" id="UP001519345"/>
    </source>
</evidence>
<protein>
    <submittedName>
        <fullName evidence="2">Acetyltransferase</fullName>
    </submittedName>
</protein>
<evidence type="ECO:0000259" key="1">
    <source>
        <dbReference type="PROSITE" id="PS51186"/>
    </source>
</evidence>
<dbReference type="Pfam" id="PF13530">
    <property type="entry name" value="SCP2_2"/>
    <property type="match status" value="1"/>
</dbReference>
<dbReference type="Proteomes" id="UP001519345">
    <property type="component" value="Unassembled WGS sequence"/>
</dbReference>
<evidence type="ECO:0000313" key="2">
    <source>
        <dbReference type="EMBL" id="MBP1970897.1"/>
    </source>
</evidence>
<dbReference type="RefSeq" id="WP_209463987.1">
    <property type="nucleotide sequence ID" value="NZ_CP110224.1"/>
</dbReference>
<dbReference type="InterPro" id="IPR025559">
    <property type="entry name" value="Eis_dom"/>
</dbReference>
<dbReference type="Gene3D" id="3.30.1050.10">
    <property type="entry name" value="SCP2 sterol-binding domain"/>
    <property type="match status" value="1"/>
</dbReference>
<gene>
    <name evidence="2" type="ORF">J2Z83_003033</name>
</gene>
<dbReference type="InterPro" id="IPR016181">
    <property type="entry name" value="Acyl_CoA_acyltransferase"/>
</dbReference>
<name>A0ABS4IIV7_9BACI</name>
<dbReference type="InterPro" id="IPR000182">
    <property type="entry name" value="GNAT_dom"/>
</dbReference>
<dbReference type="Pfam" id="PF13527">
    <property type="entry name" value="Acetyltransf_9"/>
    <property type="match status" value="1"/>
</dbReference>
<proteinExistence type="predicted"/>
<dbReference type="EMBL" id="JAGGKX010000018">
    <property type="protein sequence ID" value="MBP1970897.1"/>
    <property type="molecule type" value="Genomic_DNA"/>
</dbReference>
<dbReference type="InterPro" id="IPR036527">
    <property type="entry name" value="SCP2_sterol-bd_dom_sf"/>
</dbReference>
<reference evidence="2 3" key="1">
    <citation type="submission" date="2021-03" db="EMBL/GenBank/DDBJ databases">
        <title>Genomic Encyclopedia of Type Strains, Phase IV (KMG-IV): sequencing the most valuable type-strain genomes for metagenomic binning, comparative biology and taxonomic classification.</title>
        <authorList>
            <person name="Goeker M."/>
        </authorList>
    </citation>
    <scope>NUCLEOTIDE SEQUENCE [LARGE SCALE GENOMIC DNA]</scope>
    <source>
        <strain evidence="2 3">DSM 25609</strain>
    </source>
</reference>
<organism evidence="2 3">
    <name type="scientific">Virgibacillus natechei</name>
    <dbReference type="NCBI Taxonomy" id="1216297"/>
    <lineage>
        <taxon>Bacteria</taxon>
        <taxon>Bacillati</taxon>
        <taxon>Bacillota</taxon>
        <taxon>Bacilli</taxon>
        <taxon>Bacillales</taxon>
        <taxon>Bacillaceae</taxon>
        <taxon>Virgibacillus</taxon>
    </lineage>
</organism>
<dbReference type="SUPFAM" id="SSF55718">
    <property type="entry name" value="SCP-like"/>
    <property type="match status" value="1"/>
</dbReference>
<dbReference type="PROSITE" id="PS51186">
    <property type="entry name" value="GNAT"/>
    <property type="match status" value="1"/>
</dbReference>
<dbReference type="PANTHER" id="PTHR37817">
    <property type="entry name" value="N-ACETYLTRANSFERASE EIS"/>
    <property type="match status" value="1"/>
</dbReference>
<dbReference type="CDD" id="cd04301">
    <property type="entry name" value="NAT_SF"/>
    <property type="match status" value="1"/>
</dbReference>
<comment type="caution">
    <text evidence="2">The sequence shown here is derived from an EMBL/GenBank/DDBJ whole genome shotgun (WGS) entry which is preliminary data.</text>
</comment>
<dbReference type="Pfam" id="PF17668">
    <property type="entry name" value="Acetyltransf_17"/>
    <property type="match status" value="1"/>
</dbReference>
<dbReference type="PANTHER" id="PTHR37817:SF1">
    <property type="entry name" value="N-ACETYLTRANSFERASE EIS"/>
    <property type="match status" value="1"/>
</dbReference>